<protein>
    <submittedName>
        <fullName evidence="1">Uncharacterized protein</fullName>
    </submittedName>
</protein>
<evidence type="ECO:0000313" key="1">
    <source>
        <dbReference type="EMBL" id="CAD8125442.1"/>
    </source>
</evidence>
<comment type="caution">
    <text evidence="1">The sequence shown here is derived from an EMBL/GenBank/DDBJ whole genome shotgun (WGS) entry which is preliminary data.</text>
</comment>
<dbReference type="EMBL" id="CAJJDN010000159">
    <property type="protein sequence ID" value="CAD8125442.1"/>
    <property type="molecule type" value="Genomic_DNA"/>
</dbReference>
<organism evidence="1 2">
    <name type="scientific">Paramecium sonneborni</name>
    <dbReference type="NCBI Taxonomy" id="65129"/>
    <lineage>
        <taxon>Eukaryota</taxon>
        <taxon>Sar</taxon>
        <taxon>Alveolata</taxon>
        <taxon>Ciliophora</taxon>
        <taxon>Intramacronucleata</taxon>
        <taxon>Oligohymenophorea</taxon>
        <taxon>Peniculida</taxon>
        <taxon>Parameciidae</taxon>
        <taxon>Paramecium</taxon>
    </lineage>
</organism>
<proteinExistence type="predicted"/>
<gene>
    <name evidence="1" type="ORF">PSON_ATCC_30995.1.T1590040</name>
</gene>
<dbReference type="Proteomes" id="UP000692954">
    <property type="component" value="Unassembled WGS sequence"/>
</dbReference>
<evidence type="ECO:0000313" key="2">
    <source>
        <dbReference type="Proteomes" id="UP000692954"/>
    </source>
</evidence>
<accession>A0A8S1RDU1</accession>
<dbReference type="AlphaFoldDB" id="A0A8S1RDU1"/>
<reference evidence="1" key="1">
    <citation type="submission" date="2021-01" db="EMBL/GenBank/DDBJ databases">
        <authorList>
            <consortium name="Genoscope - CEA"/>
            <person name="William W."/>
        </authorList>
    </citation>
    <scope>NUCLEOTIDE SEQUENCE</scope>
</reference>
<name>A0A8S1RDU1_9CILI</name>
<keyword evidence="2" id="KW-1185">Reference proteome</keyword>
<sequence>MYSVQIKQIEQVQQLPYKQAPTPQQQQPLQTVGRCQGRIPVARGVEEEWEDLVDPEKQEDKAVWE</sequence>